<dbReference type="SUPFAM" id="SSF53756">
    <property type="entry name" value="UDP-Glycosyltransferase/glycogen phosphorylase"/>
    <property type="match status" value="1"/>
</dbReference>
<organism evidence="2 3">
    <name type="scientific">Occultella glacieicola</name>
    <dbReference type="NCBI Taxonomy" id="2518684"/>
    <lineage>
        <taxon>Bacteria</taxon>
        <taxon>Bacillati</taxon>
        <taxon>Actinomycetota</taxon>
        <taxon>Actinomycetes</taxon>
        <taxon>Micrococcales</taxon>
        <taxon>Ruaniaceae</taxon>
        <taxon>Occultella</taxon>
    </lineage>
</organism>
<name>A0ABY2E6C7_9MICO</name>
<feature type="region of interest" description="Disordered" evidence="1">
    <location>
        <begin position="1"/>
        <end position="20"/>
    </location>
</feature>
<evidence type="ECO:0000256" key="1">
    <source>
        <dbReference type="SAM" id="MobiDB-lite"/>
    </source>
</evidence>
<gene>
    <name evidence="2" type="ORF">EXU48_07885</name>
</gene>
<evidence type="ECO:0000313" key="2">
    <source>
        <dbReference type="EMBL" id="TDE96142.1"/>
    </source>
</evidence>
<accession>A0ABY2E6C7</accession>
<reference evidence="2 3" key="1">
    <citation type="submission" date="2019-03" db="EMBL/GenBank/DDBJ databases">
        <title>Genomic features of bacteria from cold environments.</title>
        <authorList>
            <person name="Shen L."/>
        </authorList>
    </citation>
    <scope>NUCLEOTIDE SEQUENCE [LARGE SCALE GENOMIC DNA]</scope>
    <source>
        <strain evidence="3">T3246-1</strain>
    </source>
</reference>
<sequence>MGREVHVGGPDDGDEGRPAVPDTAVRLFVGPANFAGQGYLWARAVERSVPDVSAVSFAPHVPGAFDFPVDYLVPQATYLDDFEFHERLLAYVRGQFTHVLFEAARPLFGRSYGLNFLTESKLLTRAGLAVAVIAHGTDVRLPSRHAAAYDYSPFRGDLVPETPLLEDRAARNIARIDAFSGPAFVSTPDLLLDLPEATWCPVVVDVDRWHTDVPPMQRKVPVVVHAPSKSHVKGTDLVETALADLVARGAIEYRRIEGVPAAEMTRVYTEADIVLDQFRLGSYGVAACEAMAAGRVVVGNVSDLVREHATSVGAGELPIIQADGSDLASVIESIIDDPTTARTRAADGLGYVRAVHDGSISAGILRNFLEEGQQ</sequence>
<dbReference type="Proteomes" id="UP000504882">
    <property type="component" value="Unassembled WGS sequence"/>
</dbReference>
<keyword evidence="3" id="KW-1185">Reference proteome</keyword>
<protein>
    <submittedName>
        <fullName evidence="2">Glycosyltransferase family 1 protein</fullName>
    </submittedName>
</protein>
<dbReference type="Gene3D" id="3.40.50.2000">
    <property type="entry name" value="Glycogen Phosphorylase B"/>
    <property type="match status" value="1"/>
</dbReference>
<comment type="caution">
    <text evidence="2">The sequence shown here is derived from an EMBL/GenBank/DDBJ whole genome shotgun (WGS) entry which is preliminary data.</text>
</comment>
<evidence type="ECO:0000313" key="3">
    <source>
        <dbReference type="Proteomes" id="UP000504882"/>
    </source>
</evidence>
<dbReference type="EMBL" id="SMNA01000003">
    <property type="protein sequence ID" value="TDE96142.1"/>
    <property type="molecule type" value="Genomic_DNA"/>
</dbReference>
<proteinExistence type="predicted"/>